<sequence length="637" mass="69911">MPLGGLLLPLPETFACRYCCALPARYNGHRAALEGEFTVSEQANYCVAHAFGARLLSYADNAALPVDVHDFSDAINRCLLVDKTMFIADILDSEAPVALCCRPKGFGKSMNLSMLKCYLERPDHRRPDRSPFAGTQIWQAGGGRYRDEYACYPVITLDFSTATVRRDADAAAAIRSAVAHECARLLPLLAAPDLSRREVRLIERAARGVASDKEIDAALGVLIKLLQTAFDVRVVLLIDDYDAVCPKRLDAKDDGSVDSLESLSRTLFDTIADAGDSLRLTCLMGERPGPAEFALSQRGVSYRSATPLSSWCDRWFGFSDDEVRVLLDRIGRNDCLDDAREWLEGYLLGGFYCSSPERVVDYAHRGCVAPVRADLYGYADRLSACVGDWNLMRLSALFDLLEAHGFIEAPVHVHAEEADAAKSDDIWTALYLSGFLTTDMTGHSGDGACLRSLRLPNNEVRQALRLVILEWFECAVEDVGVIDSFHDGLCRGDEDTVKQALSCAIGDLGIDVGQSDVPTAYHLALQGLCFGLPGYCNPSSKRSGVSDRWDIQVIPTGRVFDVADTLGMLDERPLITINMMYDPGVDALGLELLAVQALLDIERDGIDGIRVPRPAVGRMRWGFGFDGQRVSVVCQRL</sequence>
<evidence type="ECO:0000313" key="3">
    <source>
        <dbReference type="Proteomes" id="UP000225608"/>
    </source>
</evidence>
<dbReference type="Pfam" id="PF09820">
    <property type="entry name" value="AAA-ATPase_like"/>
    <property type="match status" value="1"/>
</dbReference>
<evidence type="ECO:0000313" key="2">
    <source>
        <dbReference type="EMBL" id="ATP53744.1"/>
    </source>
</evidence>
<dbReference type="EMBL" id="CP024160">
    <property type="protein sequence ID" value="ATP53744.1"/>
    <property type="molecule type" value="Genomic_DNA"/>
</dbReference>
<dbReference type="InterPro" id="IPR018631">
    <property type="entry name" value="AAA-ATPase-like_dom"/>
</dbReference>
<dbReference type="KEGG" id="caer:CSV91_03865"/>
<feature type="domain" description="AAA-ATPase-like" evidence="1">
    <location>
        <begin position="65"/>
        <end position="285"/>
    </location>
</feature>
<evidence type="ECO:0000259" key="1">
    <source>
        <dbReference type="Pfam" id="PF09820"/>
    </source>
</evidence>
<name>A0A2D1TWR5_9ACTN</name>
<dbReference type="Proteomes" id="UP000225608">
    <property type="component" value="Chromosome"/>
</dbReference>
<dbReference type="AlphaFoldDB" id="A0A2D1TWR5"/>
<dbReference type="PANTHER" id="PTHR34825:SF1">
    <property type="entry name" value="AAA-ATPASE-LIKE DOMAIN-CONTAINING PROTEIN"/>
    <property type="match status" value="1"/>
</dbReference>
<dbReference type="PANTHER" id="PTHR34825">
    <property type="entry name" value="CONSERVED PROTEIN, WITH A WEAK D-GALACTARATE DEHYDRATASE/ALTRONATE HYDROLASE DOMAIN"/>
    <property type="match status" value="1"/>
</dbReference>
<organism evidence="2 3">
    <name type="scientific">Collinsella aerofaciens</name>
    <dbReference type="NCBI Taxonomy" id="74426"/>
    <lineage>
        <taxon>Bacteria</taxon>
        <taxon>Bacillati</taxon>
        <taxon>Actinomycetota</taxon>
        <taxon>Coriobacteriia</taxon>
        <taxon>Coriobacteriales</taxon>
        <taxon>Coriobacteriaceae</taxon>
        <taxon>Collinsella</taxon>
    </lineage>
</organism>
<proteinExistence type="predicted"/>
<dbReference type="RefSeq" id="WP_099431872.1">
    <property type="nucleotide sequence ID" value="NZ_CP024160.1"/>
</dbReference>
<accession>A0A2D1TWR5</accession>
<gene>
    <name evidence="2" type="ORF">CSV91_03865</name>
</gene>
<reference evidence="2 3" key="1">
    <citation type="submission" date="2017-10" db="EMBL/GenBank/DDBJ databases">
        <title>Complete genome sequence of Collinsella aerofaciens isolated from the gut of a healthy adult Indian.</title>
        <authorList>
            <person name="Bag S."/>
            <person name="Ghosh T.S."/>
            <person name="Das B."/>
        </authorList>
    </citation>
    <scope>NUCLEOTIDE SEQUENCE [LARGE SCALE GENOMIC DNA]</scope>
    <source>
        <strain evidence="3">indica</strain>
    </source>
</reference>
<protein>
    <recommendedName>
        <fullName evidence="1">AAA-ATPase-like domain-containing protein</fullName>
    </recommendedName>
</protein>